<dbReference type="AlphaFoldDB" id="A0A1F5N9Y1"/>
<dbReference type="STRING" id="1817821.A2717_02610"/>
<comment type="caution">
    <text evidence="2">The sequence shown here is derived from an EMBL/GenBank/DDBJ whole genome shotgun (WGS) entry which is preliminary data.</text>
</comment>
<evidence type="ECO:0000313" key="3">
    <source>
        <dbReference type="Proteomes" id="UP000177610"/>
    </source>
</evidence>
<protein>
    <submittedName>
        <fullName evidence="2">Uncharacterized protein</fullName>
    </submittedName>
</protein>
<proteinExistence type="predicted"/>
<feature type="coiled-coil region" evidence="1">
    <location>
        <begin position="1"/>
        <end position="35"/>
    </location>
</feature>
<evidence type="ECO:0000256" key="1">
    <source>
        <dbReference type="SAM" id="Coils"/>
    </source>
</evidence>
<keyword evidence="1" id="KW-0175">Coiled coil</keyword>
<accession>A0A1F5N9Y1</accession>
<organism evidence="2 3">
    <name type="scientific">Candidatus Doudnabacteria bacterium RIFCSPHIGHO2_01_FULL_41_86</name>
    <dbReference type="NCBI Taxonomy" id="1817821"/>
    <lineage>
        <taxon>Bacteria</taxon>
        <taxon>Candidatus Doudnaibacteriota</taxon>
    </lineage>
</organism>
<reference evidence="2 3" key="1">
    <citation type="journal article" date="2016" name="Nat. Commun.">
        <title>Thousands of microbial genomes shed light on interconnected biogeochemical processes in an aquifer system.</title>
        <authorList>
            <person name="Anantharaman K."/>
            <person name="Brown C.T."/>
            <person name="Hug L.A."/>
            <person name="Sharon I."/>
            <person name="Castelle C.J."/>
            <person name="Probst A.J."/>
            <person name="Thomas B.C."/>
            <person name="Singh A."/>
            <person name="Wilkins M.J."/>
            <person name="Karaoz U."/>
            <person name="Brodie E.L."/>
            <person name="Williams K.H."/>
            <person name="Hubbard S.S."/>
            <person name="Banfield J.F."/>
        </authorList>
    </citation>
    <scope>NUCLEOTIDE SEQUENCE [LARGE SCALE GENOMIC DNA]</scope>
</reference>
<dbReference type="Proteomes" id="UP000177610">
    <property type="component" value="Unassembled WGS sequence"/>
</dbReference>
<dbReference type="EMBL" id="MFEH01000001">
    <property type="protein sequence ID" value="OGE74404.1"/>
    <property type="molecule type" value="Genomic_DNA"/>
</dbReference>
<evidence type="ECO:0000313" key="2">
    <source>
        <dbReference type="EMBL" id="OGE74404.1"/>
    </source>
</evidence>
<sequence>MESEAYNHEKIKAELDDLQRQIAQLEAENNPASKEDRDLLHQRYEALQKKYSADHEHLSRAA</sequence>
<name>A0A1F5N9Y1_9BACT</name>
<gene>
    <name evidence="2" type="ORF">A2717_02610</name>
</gene>